<gene>
    <name evidence="1" type="ORF">L6452_09974</name>
</gene>
<name>A0ACB9DLZ4_ARCLA</name>
<reference evidence="1 2" key="2">
    <citation type="journal article" date="2022" name="Mol. Ecol. Resour.">
        <title>The genomes of chicory, endive, great burdock and yacon provide insights into Asteraceae paleo-polyploidization history and plant inulin production.</title>
        <authorList>
            <person name="Fan W."/>
            <person name="Wang S."/>
            <person name="Wang H."/>
            <person name="Wang A."/>
            <person name="Jiang F."/>
            <person name="Liu H."/>
            <person name="Zhao H."/>
            <person name="Xu D."/>
            <person name="Zhang Y."/>
        </authorList>
    </citation>
    <scope>NUCLEOTIDE SEQUENCE [LARGE SCALE GENOMIC DNA]</scope>
    <source>
        <strain evidence="2">cv. Niubang</strain>
    </source>
</reference>
<keyword evidence="2" id="KW-1185">Reference proteome</keyword>
<dbReference type="Proteomes" id="UP001055879">
    <property type="component" value="Linkage Group LG03"/>
</dbReference>
<evidence type="ECO:0000313" key="2">
    <source>
        <dbReference type="Proteomes" id="UP001055879"/>
    </source>
</evidence>
<sequence length="942" mass="103108">MKTHVEFKLLQSILIILSSIILHGSSQPDSIDAAVMLSLKSSLDPPPALGWSDPDPCKWNHVVCSDENRVTRIQIGHQNLQGTLPETLSNLTQLERLELQWNNISGPLPTLNGLTSLQVLMLSNNMFSSIPPDVFTSLSSLQSVEIDNNPFSSWVIPESLRNASTLQNFSAVNANITGKIPGFFGPDDFPGLVNLHLALNNLEGELPVSLSGSQLESLWVNGNKLSGKIDVIQNMTFLKEIWLHMNSFSGPLPDFSGLKDLEFLSVRDNSFTGLVPLSLMNLESLKSINLTNNKLQGPMPKFKDSVSVDMAKDSNSFCLPEPGDCDSRVNTLLSIAKSMDYSPKFASNWKGNDPCADWFGITCNNGNITIVNLQKMELTGTISPEFSALKSLQRLVLAHNNLTGTIPEELASLPALSELDLANNNLYGKVPVFKKNLVVKTDGNPDIGKEKSSTSDTKSPDHSGSTNSNGVLLDGKKKSKNWLGVVVFSVLGGILVVFLIGTLAFCLYKKKQKKFSRVQSPHAIVIHPRNSGSDNESVKITVAGSSVSVGALSETHTIPTTEGNDIQMVEAGNMVISIQVLRTVTNNFSQSNVLGQGGFGTVYKGELHDGTKIAVKRMEGGVIIGKGLAEFKSEIAVLTKVRHRNLVALLGYCLDGNEKLLVYEYMPQGTLSQHLFNWPEEGLKPLEWTRRLSIALDVARGVEYLHGLAHQSFIHRDLKPSNILLGDDMRAKVGDFGLVRLAPEGKGSVETRIAGTFGYLAPEYAITGRVTTKVDVFSFGVILMELITGRKALDESQPEESMHLVTWFRRIHLNKDTFRKSIDQTLDLTEENLASISKAAELAGHCCAREPYQRPDMSHAVNVLSSLVEMWRPSDQSSEDIYGIDLDLSLPQALKKWQAFEGGSHTMDASSSSFLPSLDNTQTSIPNRPYGFAESFTSLDGR</sequence>
<reference evidence="2" key="1">
    <citation type="journal article" date="2022" name="Mol. Ecol. Resour.">
        <title>The genomes of chicory, endive, great burdock and yacon provide insights into Asteraceae palaeo-polyploidization history and plant inulin production.</title>
        <authorList>
            <person name="Fan W."/>
            <person name="Wang S."/>
            <person name="Wang H."/>
            <person name="Wang A."/>
            <person name="Jiang F."/>
            <person name="Liu H."/>
            <person name="Zhao H."/>
            <person name="Xu D."/>
            <person name="Zhang Y."/>
        </authorList>
    </citation>
    <scope>NUCLEOTIDE SEQUENCE [LARGE SCALE GENOMIC DNA]</scope>
    <source>
        <strain evidence="2">cv. Niubang</strain>
    </source>
</reference>
<proteinExistence type="predicted"/>
<evidence type="ECO:0000313" key="1">
    <source>
        <dbReference type="EMBL" id="KAI3747515.1"/>
    </source>
</evidence>
<protein>
    <submittedName>
        <fullName evidence="1">Uncharacterized protein</fullName>
    </submittedName>
</protein>
<dbReference type="EMBL" id="CM042049">
    <property type="protein sequence ID" value="KAI3747515.1"/>
    <property type="molecule type" value="Genomic_DNA"/>
</dbReference>
<accession>A0ACB9DLZ4</accession>
<organism evidence="1 2">
    <name type="scientific">Arctium lappa</name>
    <name type="common">Greater burdock</name>
    <name type="synonym">Lappa major</name>
    <dbReference type="NCBI Taxonomy" id="4217"/>
    <lineage>
        <taxon>Eukaryota</taxon>
        <taxon>Viridiplantae</taxon>
        <taxon>Streptophyta</taxon>
        <taxon>Embryophyta</taxon>
        <taxon>Tracheophyta</taxon>
        <taxon>Spermatophyta</taxon>
        <taxon>Magnoliopsida</taxon>
        <taxon>eudicotyledons</taxon>
        <taxon>Gunneridae</taxon>
        <taxon>Pentapetalae</taxon>
        <taxon>asterids</taxon>
        <taxon>campanulids</taxon>
        <taxon>Asterales</taxon>
        <taxon>Asteraceae</taxon>
        <taxon>Carduoideae</taxon>
        <taxon>Cardueae</taxon>
        <taxon>Arctiinae</taxon>
        <taxon>Arctium</taxon>
    </lineage>
</organism>
<comment type="caution">
    <text evidence="1">The sequence shown here is derived from an EMBL/GenBank/DDBJ whole genome shotgun (WGS) entry which is preliminary data.</text>
</comment>